<organism evidence="1 2">
    <name type="scientific">Salinivibrio proteolyticus</name>
    <dbReference type="NCBI Taxonomy" id="334715"/>
    <lineage>
        <taxon>Bacteria</taxon>
        <taxon>Pseudomonadati</taxon>
        <taxon>Pseudomonadota</taxon>
        <taxon>Gammaproteobacteria</taxon>
        <taxon>Vibrionales</taxon>
        <taxon>Vibrionaceae</taxon>
        <taxon>Salinivibrio</taxon>
    </lineage>
</organism>
<dbReference type="RefSeq" id="WP_240531896.1">
    <property type="nucleotide sequence ID" value="NZ_CP114584.1"/>
</dbReference>
<sequence length="134" mass="15328">MNQVMYSKPWLNYRLHLLPIIRKTQSRNNHFFADEIDDALLDERAFLFLAEDGFVVLQPTARNGLSWLNVMFAFNWGGNAITRYQSEIELKGRQMGARGVELFTAVPGLEQALLANGYVKTSGAARVQHWEKLL</sequence>
<reference evidence="1" key="1">
    <citation type="submission" date="2022-09" db="EMBL/GenBank/DDBJ databases">
        <authorList>
            <person name="Li Z.-J."/>
        </authorList>
    </citation>
    <scope>NUCLEOTIDE SEQUENCE</scope>
    <source>
        <strain evidence="1">TGB10</strain>
    </source>
</reference>
<dbReference type="Proteomes" id="UP001164676">
    <property type="component" value="Chromosome"/>
</dbReference>
<gene>
    <name evidence="1" type="ORF">N7E60_08850</name>
</gene>
<evidence type="ECO:0000313" key="1">
    <source>
        <dbReference type="EMBL" id="WBA13838.1"/>
    </source>
</evidence>
<protein>
    <submittedName>
        <fullName evidence="1">Uncharacterized protein</fullName>
    </submittedName>
</protein>
<proteinExistence type="predicted"/>
<accession>A0ABY7LDZ2</accession>
<evidence type="ECO:0000313" key="2">
    <source>
        <dbReference type="Proteomes" id="UP001164676"/>
    </source>
</evidence>
<dbReference type="EMBL" id="CP114584">
    <property type="protein sequence ID" value="WBA13838.1"/>
    <property type="molecule type" value="Genomic_DNA"/>
</dbReference>
<name>A0ABY7LDZ2_9GAMM</name>
<keyword evidence="2" id="KW-1185">Reference proteome</keyword>